<keyword evidence="3" id="KW-1185">Reference proteome</keyword>
<reference evidence="2 3" key="1">
    <citation type="submission" date="2013-01" db="EMBL/GenBank/DDBJ databases">
        <authorList>
            <person name="Fiebig A."/>
            <person name="Goeker M."/>
            <person name="Klenk H.-P.P."/>
        </authorList>
    </citation>
    <scope>NUCLEOTIDE SEQUENCE [LARGE SCALE GENOMIC DNA]</scope>
    <source>
        <strain evidence="2 3">DSM 24838</strain>
    </source>
</reference>
<keyword evidence="1" id="KW-0732">Signal</keyword>
<name>A0A0D0QB84_9RHOB</name>
<comment type="caution">
    <text evidence="2">The sequence shown here is derived from an EMBL/GenBank/DDBJ whole genome shotgun (WGS) entry which is preliminary data.</text>
</comment>
<sequence>MRTAWMIALAGLAGGAGGGAQAQTLPACEGYPGDAPSYACTCTGSESGSVWGSGPYTSTATCARRRVMPA</sequence>
<dbReference type="Proteomes" id="UP000035100">
    <property type="component" value="Unassembled WGS sequence"/>
</dbReference>
<evidence type="ECO:0000313" key="2">
    <source>
        <dbReference type="EMBL" id="KIQ69547.1"/>
    </source>
</evidence>
<feature type="chain" id="PRO_5002219377" evidence="1">
    <location>
        <begin position="23"/>
        <end position="70"/>
    </location>
</feature>
<dbReference type="RefSeq" id="WP_018303681.1">
    <property type="nucleotide sequence ID" value="NZ_KB902299.1"/>
</dbReference>
<evidence type="ECO:0000256" key="1">
    <source>
        <dbReference type="SAM" id="SignalP"/>
    </source>
</evidence>
<organism evidence="2 3">
    <name type="scientific">Wenxinia marina DSM 24838</name>
    <dbReference type="NCBI Taxonomy" id="1123501"/>
    <lineage>
        <taxon>Bacteria</taxon>
        <taxon>Pseudomonadati</taxon>
        <taxon>Pseudomonadota</taxon>
        <taxon>Alphaproteobacteria</taxon>
        <taxon>Rhodobacterales</taxon>
        <taxon>Roseobacteraceae</taxon>
        <taxon>Wenxinia</taxon>
    </lineage>
</organism>
<dbReference type="EMBL" id="AONG01000009">
    <property type="protein sequence ID" value="KIQ69547.1"/>
    <property type="molecule type" value="Genomic_DNA"/>
</dbReference>
<evidence type="ECO:0000313" key="3">
    <source>
        <dbReference type="Proteomes" id="UP000035100"/>
    </source>
</evidence>
<dbReference type="AlphaFoldDB" id="A0A0D0QB84"/>
<protein>
    <submittedName>
        <fullName evidence="2">Uncharacterized protein</fullName>
    </submittedName>
</protein>
<feature type="signal peptide" evidence="1">
    <location>
        <begin position="1"/>
        <end position="22"/>
    </location>
</feature>
<accession>A0A0D0QB84</accession>
<gene>
    <name evidence="2" type="ORF">Wenmar_01910</name>
</gene>
<proteinExistence type="predicted"/>